<feature type="transmembrane region" description="Helical" evidence="7">
    <location>
        <begin position="131"/>
        <end position="151"/>
    </location>
</feature>
<evidence type="ECO:0000256" key="6">
    <source>
        <dbReference type="SAM" id="MobiDB-lite"/>
    </source>
</evidence>
<keyword evidence="3 7" id="KW-0812">Transmembrane</keyword>
<accession>A0AAF0TEV1</accession>
<evidence type="ECO:0000259" key="8">
    <source>
        <dbReference type="Pfam" id="PF00892"/>
    </source>
</evidence>
<evidence type="ECO:0000256" key="7">
    <source>
        <dbReference type="SAM" id="Phobius"/>
    </source>
</evidence>
<organism evidence="9 10">
    <name type="scientific">Solanum verrucosum</name>
    <dbReference type="NCBI Taxonomy" id="315347"/>
    <lineage>
        <taxon>Eukaryota</taxon>
        <taxon>Viridiplantae</taxon>
        <taxon>Streptophyta</taxon>
        <taxon>Embryophyta</taxon>
        <taxon>Tracheophyta</taxon>
        <taxon>Spermatophyta</taxon>
        <taxon>Magnoliopsida</taxon>
        <taxon>eudicotyledons</taxon>
        <taxon>Gunneridae</taxon>
        <taxon>Pentapetalae</taxon>
        <taxon>asterids</taxon>
        <taxon>lamiids</taxon>
        <taxon>Solanales</taxon>
        <taxon>Solanaceae</taxon>
        <taxon>Solanoideae</taxon>
        <taxon>Solaneae</taxon>
        <taxon>Solanum</taxon>
    </lineage>
</organism>
<feature type="transmembrane region" description="Helical" evidence="7">
    <location>
        <begin position="9"/>
        <end position="26"/>
    </location>
</feature>
<dbReference type="InterPro" id="IPR030184">
    <property type="entry name" value="WAT1-related"/>
</dbReference>
<dbReference type="AlphaFoldDB" id="A0AAF0TEV1"/>
<feature type="transmembrane region" description="Helical" evidence="7">
    <location>
        <begin position="571"/>
        <end position="591"/>
    </location>
</feature>
<comment type="subcellular location">
    <subcellularLocation>
        <location evidence="1">Membrane</location>
        <topology evidence="1">Multi-pass membrane protein</topology>
    </subcellularLocation>
</comment>
<dbReference type="EMBL" id="CP133614">
    <property type="protein sequence ID" value="WMV17782.1"/>
    <property type="molecule type" value="Genomic_DNA"/>
</dbReference>
<feature type="transmembrane region" description="Helical" evidence="7">
    <location>
        <begin position="239"/>
        <end position="257"/>
    </location>
</feature>
<proteinExistence type="inferred from homology"/>
<evidence type="ECO:0000313" key="10">
    <source>
        <dbReference type="Proteomes" id="UP001234989"/>
    </source>
</evidence>
<feature type="region of interest" description="Disordered" evidence="6">
    <location>
        <begin position="643"/>
        <end position="662"/>
    </location>
</feature>
<evidence type="ECO:0000256" key="1">
    <source>
        <dbReference type="ARBA" id="ARBA00004141"/>
    </source>
</evidence>
<feature type="transmembrane region" description="Helical" evidence="7">
    <location>
        <begin position="597"/>
        <end position="616"/>
    </location>
</feature>
<dbReference type="Pfam" id="PF00892">
    <property type="entry name" value="EamA"/>
    <property type="match status" value="2"/>
</dbReference>
<keyword evidence="5 7" id="KW-0472">Membrane</keyword>
<feature type="transmembrane region" description="Helical" evidence="7">
    <location>
        <begin position="509"/>
        <end position="527"/>
    </location>
</feature>
<feature type="transmembrane region" description="Helical" evidence="7">
    <location>
        <begin position="547"/>
        <end position="564"/>
    </location>
</feature>
<feature type="domain" description="EamA" evidence="8">
    <location>
        <begin position="9"/>
        <end position="149"/>
    </location>
</feature>
<evidence type="ECO:0000313" key="9">
    <source>
        <dbReference type="EMBL" id="WMV17782.1"/>
    </source>
</evidence>
<reference evidence="9" key="1">
    <citation type="submission" date="2023-08" db="EMBL/GenBank/DDBJ databases">
        <title>A de novo genome assembly of Solanum verrucosum Schlechtendal, a Mexican diploid species geographically isolated from the other diploid A-genome species in potato relatives.</title>
        <authorList>
            <person name="Hosaka K."/>
        </authorList>
    </citation>
    <scope>NUCLEOTIDE SEQUENCE</scope>
    <source>
        <tissue evidence="9">Young leaves</tissue>
    </source>
</reference>
<feature type="transmembrane region" description="Helical" evidence="7">
    <location>
        <begin position="38"/>
        <end position="58"/>
    </location>
</feature>
<keyword evidence="4 7" id="KW-1133">Transmembrane helix</keyword>
<feature type="domain" description="EamA" evidence="8">
    <location>
        <begin position="502"/>
        <end position="615"/>
    </location>
</feature>
<dbReference type="InterPro" id="IPR000620">
    <property type="entry name" value="EamA_dom"/>
</dbReference>
<feature type="transmembrane region" description="Helical" evidence="7">
    <location>
        <begin position="447"/>
        <end position="466"/>
    </location>
</feature>
<feature type="compositionally biased region" description="Basic and acidic residues" evidence="6">
    <location>
        <begin position="653"/>
        <end position="662"/>
    </location>
</feature>
<dbReference type="GO" id="GO:0022857">
    <property type="term" value="F:transmembrane transporter activity"/>
    <property type="evidence" value="ECO:0007669"/>
    <property type="project" value="InterPro"/>
</dbReference>
<comment type="similarity">
    <text evidence="2">Belongs to the drug/metabolite transporter (DMT) superfamily. Plant drug/metabolite exporter (P-DME) (TC 2.A.7.4) family.</text>
</comment>
<dbReference type="SUPFAM" id="SSF103481">
    <property type="entry name" value="Multidrug resistance efflux transporter EmrE"/>
    <property type="match status" value="3"/>
</dbReference>
<dbReference type="GO" id="GO:0016020">
    <property type="term" value="C:membrane"/>
    <property type="evidence" value="ECO:0007669"/>
    <property type="project" value="UniProtKB-SubCell"/>
</dbReference>
<evidence type="ECO:0000256" key="5">
    <source>
        <dbReference type="ARBA" id="ARBA00023136"/>
    </source>
</evidence>
<gene>
    <name evidence="9" type="ORF">MTR67_011167</name>
</gene>
<feature type="transmembrane region" description="Helical" evidence="7">
    <location>
        <begin position="401"/>
        <end position="421"/>
    </location>
</feature>
<feature type="transmembrane region" description="Helical" evidence="7">
    <location>
        <begin position="305"/>
        <end position="327"/>
    </location>
</feature>
<dbReference type="InterPro" id="IPR037185">
    <property type="entry name" value="EmrE-like"/>
</dbReference>
<dbReference type="PANTHER" id="PTHR31218">
    <property type="entry name" value="WAT1-RELATED PROTEIN"/>
    <property type="match status" value="1"/>
</dbReference>
<feature type="transmembrane region" description="Helical" evidence="7">
    <location>
        <begin position="269"/>
        <end position="293"/>
    </location>
</feature>
<feature type="transmembrane region" description="Helical" evidence="7">
    <location>
        <begin position="339"/>
        <end position="361"/>
    </location>
</feature>
<protein>
    <recommendedName>
        <fullName evidence="8">EamA domain-containing protein</fullName>
    </recommendedName>
</protein>
<feature type="transmembrane region" description="Helical" evidence="7">
    <location>
        <begin position="70"/>
        <end position="89"/>
    </location>
</feature>
<name>A0AAF0TEV1_SOLVR</name>
<evidence type="ECO:0000256" key="2">
    <source>
        <dbReference type="ARBA" id="ARBA00007635"/>
    </source>
</evidence>
<dbReference type="Proteomes" id="UP001234989">
    <property type="component" value="Chromosome 3"/>
</dbReference>
<feature type="transmembrane region" description="Helical" evidence="7">
    <location>
        <begin position="367"/>
        <end position="389"/>
    </location>
</feature>
<evidence type="ECO:0000256" key="3">
    <source>
        <dbReference type="ARBA" id="ARBA00022692"/>
    </source>
</evidence>
<keyword evidence="10" id="KW-1185">Reference proteome</keyword>
<evidence type="ECO:0000256" key="4">
    <source>
        <dbReference type="ARBA" id="ARBA00022989"/>
    </source>
</evidence>
<sequence>MAVEKFKPHLLMILVQICYAFLYFIIEASFNHGMNPHVYVTYRNIVGGLVMLPFAYFLERKKRPKLTMALLLEFFVLSLMGVTLTLNMYSVSLTITSPTLIASMLNTIAALTFVLAVILRLEIVNVGDPRGIAKIIGTLVSLAGVMIMTLYKGAILKNLWHPIIYIHQGNNVVKEDWVKGSILTFASCITRAIWVGSTRVRLCPVLGRDRLTFLELEDNLRVQLNQAYTQKRYPAQLSLTTWVSFVGAAQSAFYTVIVQHKRAAWTIGFNIDFWSTIYGGIVISGLVCYIQLWCTEQKGPVFVTMFNPLSTILVALLAYFVFGEKLYMGRKKRPKLTMALLLEFFVLSLMGVSLTLNMYFVSFTFTSPTFIASMLNTIAALTFVLAVILRLEIVNVGDPRGIAKIIGTLVSLAGVMIMTLYKGAILKNLWHPIIYIHQGNNVVKEDWVKGSILTVASCITWAIWVGSTRVRLCPVLGRDRLTFLELEDNLRVQLNQAYTLKRYPAQLSLTTWVSFVGAAQSAFYTVIVQHKRAAWTIGFNIDFWSTIYGGIVISGLVGYIQLWCTEQKGPVFVTMFNPLSTILVALLAYFVFGEKLYMGSIIGAIIVIVGLYLLLWGKEDPKSERKDEEKCCTTKKELHHEDDMMLKFTSDANPKDTKKTKQ</sequence>
<feature type="transmembrane region" description="Helical" evidence="7">
    <location>
        <begin position="95"/>
        <end position="119"/>
    </location>
</feature>